<evidence type="ECO:0000313" key="5">
    <source>
        <dbReference type="EMBL" id="CCH33151.1"/>
    </source>
</evidence>
<dbReference type="AlphaFoldDB" id="K0K4C9"/>
<dbReference type="STRING" id="1179773.BN6_58940"/>
<protein>
    <submittedName>
        <fullName evidence="5">NDP-hexose 3-ketoreductase</fullName>
    </submittedName>
</protein>
<dbReference type="GO" id="GO:0000166">
    <property type="term" value="F:nucleotide binding"/>
    <property type="evidence" value="ECO:0007669"/>
    <property type="project" value="InterPro"/>
</dbReference>
<accession>K0K4C9</accession>
<evidence type="ECO:0000256" key="1">
    <source>
        <dbReference type="ARBA" id="ARBA00010928"/>
    </source>
</evidence>
<dbReference type="Pfam" id="PF22725">
    <property type="entry name" value="GFO_IDH_MocA_C3"/>
    <property type="match status" value="1"/>
</dbReference>
<dbReference type="RefSeq" id="WP_015103262.1">
    <property type="nucleotide sequence ID" value="NC_019673.1"/>
</dbReference>
<dbReference type="GO" id="GO:0016491">
    <property type="term" value="F:oxidoreductase activity"/>
    <property type="evidence" value="ECO:0007669"/>
    <property type="project" value="UniProtKB-KW"/>
</dbReference>
<keyword evidence="2" id="KW-0560">Oxidoreductase</keyword>
<dbReference type="HOGENOM" id="CLU_023194_5_0_11"/>
<dbReference type="EMBL" id="HE804045">
    <property type="protein sequence ID" value="CCH33151.1"/>
    <property type="molecule type" value="Genomic_DNA"/>
</dbReference>
<dbReference type="InterPro" id="IPR055170">
    <property type="entry name" value="GFO_IDH_MocA-like_dom"/>
</dbReference>
<dbReference type="Pfam" id="PF01408">
    <property type="entry name" value="GFO_IDH_MocA"/>
    <property type="match status" value="1"/>
</dbReference>
<dbReference type="InterPro" id="IPR000683">
    <property type="entry name" value="Gfo/Idh/MocA-like_OxRdtase_N"/>
</dbReference>
<proteinExistence type="inferred from homology"/>
<dbReference type="OrthoDB" id="9815825at2"/>
<dbReference type="InterPro" id="IPR036291">
    <property type="entry name" value="NAD(P)-bd_dom_sf"/>
</dbReference>
<evidence type="ECO:0000259" key="4">
    <source>
        <dbReference type="Pfam" id="PF22725"/>
    </source>
</evidence>
<dbReference type="BioCyc" id="SESP1179773:BN6_RS28350-MONOMER"/>
<dbReference type="Gene3D" id="3.40.50.720">
    <property type="entry name" value="NAD(P)-binding Rossmann-like Domain"/>
    <property type="match status" value="1"/>
</dbReference>
<feature type="domain" description="GFO/IDH/MocA-like oxidoreductase" evidence="4">
    <location>
        <begin position="138"/>
        <end position="253"/>
    </location>
</feature>
<dbReference type="PATRIC" id="fig|1179773.3.peg.5929"/>
<dbReference type="InterPro" id="IPR050984">
    <property type="entry name" value="Gfo/Idh/MocA_domain"/>
</dbReference>
<feature type="domain" description="Gfo/Idh/MocA-like oxidoreductase N-terminal" evidence="3">
    <location>
        <begin position="10"/>
        <end position="129"/>
    </location>
</feature>
<evidence type="ECO:0000256" key="2">
    <source>
        <dbReference type="ARBA" id="ARBA00023002"/>
    </source>
</evidence>
<evidence type="ECO:0000259" key="3">
    <source>
        <dbReference type="Pfam" id="PF01408"/>
    </source>
</evidence>
<comment type="similarity">
    <text evidence="1">Belongs to the Gfo/Idh/MocA family.</text>
</comment>
<evidence type="ECO:0000313" key="6">
    <source>
        <dbReference type="Proteomes" id="UP000006281"/>
    </source>
</evidence>
<dbReference type="eggNOG" id="COG0673">
    <property type="taxonomic scope" value="Bacteria"/>
</dbReference>
<reference evidence="5 6" key="1">
    <citation type="journal article" date="2012" name="BMC Genomics">
        <title>Complete genome sequence of Saccharothrix espanaensis DSM 44229T and comparison to the other completely sequenced Pseudonocardiaceae.</title>
        <authorList>
            <person name="Strobel T."/>
            <person name="Al-Dilaimi A."/>
            <person name="Blom J."/>
            <person name="Gessner A."/>
            <person name="Kalinowski J."/>
            <person name="Luzhetska M."/>
            <person name="Puhler A."/>
            <person name="Szczepanowski R."/>
            <person name="Bechthold A."/>
            <person name="Ruckert C."/>
        </authorList>
    </citation>
    <scope>NUCLEOTIDE SEQUENCE [LARGE SCALE GENOMIC DNA]</scope>
    <source>
        <strain evidence="6">ATCC 51144 / DSM 44229 / JCM 9112 / NBRC 15066 / NRRL 15764</strain>
    </source>
</reference>
<name>K0K4C9_SACES</name>
<dbReference type="PANTHER" id="PTHR22604:SF105">
    <property type="entry name" value="TRANS-1,2-DIHYDROBENZENE-1,2-DIOL DEHYDROGENASE"/>
    <property type="match status" value="1"/>
</dbReference>
<sequence>MKNIGPDRRLRVGVVGCAEIAGRRTLPAMVANPDIEVVAIASRDEGRAREFTDRFGGSPLKGYSALIDREDVDAIYNPLPLLLHAEWTERALTAGKHVLVEKPMTDSHKESSRLIELARAKGLVLMENYMFLHHSQHSEVRRMVDGGAIGELRGFSAAFTFPPKPAGDIRYQPGVGGGAFLDFGGYPVKVAMYFLGNDLRIGGAVFREHRDFGAVLSGEVLLYTPAGITAHLSFGMEHSYRNSYRLIGSTGRLLLDWVFTPPETHRPVVRVERQDHREEFVLRADHQFANAISAFVHAVRTGQDLRPQHEDALEQITLLEGIQRQAAHIRV</sequence>
<dbReference type="KEGG" id="sesp:BN6_58940"/>
<gene>
    <name evidence="5" type="primary">sam33</name>
    <name evidence="5" type="ordered locus">BN6_58940</name>
</gene>
<keyword evidence="6" id="KW-1185">Reference proteome</keyword>
<dbReference type="SUPFAM" id="SSF51735">
    <property type="entry name" value="NAD(P)-binding Rossmann-fold domains"/>
    <property type="match status" value="1"/>
</dbReference>
<dbReference type="Gene3D" id="3.30.360.10">
    <property type="entry name" value="Dihydrodipicolinate Reductase, domain 2"/>
    <property type="match status" value="1"/>
</dbReference>
<organism evidence="5 6">
    <name type="scientific">Saccharothrix espanaensis (strain ATCC 51144 / DSM 44229 / JCM 9112 / NBRC 15066 / NRRL 15764)</name>
    <dbReference type="NCBI Taxonomy" id="1179773"/>
    <lineage>
        <taxon>Bacteria</taxon>
        <taxon>Bacillati</taxon>
        <taxon>Actinomycetota</taxon>
        <taxon>Actinomycetes</taxon>
        <taxon>Pseudonocardiales</taxon>
        <taxon>Pseudonocardiaceae</taxon>
        <taxon>Saccharothrix</taxon>
    </lineage>
</organism>
<dbReference type="Proteomes" id="UP000006281">
    <property type="component" value="Chromosome"/>
</dbReference>
<dbReference type="PANTHER" id="PTHR22604">
    <property type="entry name" value="OXIDOREDUCTASES"/>
    <property type="match status" value="1"/>
</dbReference>
<dbReference type="SUPFAM" id="SSF55347">
    <property type="entry name" value="Glyceraldehyde-3-phosphate dehydrogenase-like, C-terminal domain"/>
    <property type="match status" value="1"/>
</dbReference>